<feature type="domain" description="Heavy metal binding" evidence="2">
    <location>
        <begin position="50"/>
        <end position="75"/>
    </location>
</feature>
<protein>
    <recommendedName>
        <fullName evidence="2">Heavy metal binding domain-containing protein</fullName>
    </recommendedName>
</protein>
<keyword evidence="1" id="KW-0732">Signal</keyword>
<evidence type="ECO:0000256" key="1">
    <source>
        <dbReference type="SAM" id="SignalP"/>
    </source>
</evidence>
<feature type="signal peptide" evidence="1">
    <location>
        <begin position="1"/>
        <end position="23"/>
    </location>
</feature>
<gene>
    <name evidence="3" type="ORF">SAMN04488006_1381</name>
</gene>
<dbReference type="STRING" id="593133.SAMN04488006_1381"/>
<evidence type="ECO:0000313" key="4">
    <source>
        <dbReference type="Proteomes" id="UP000199312"/>
    </source>
</evidence>
<dbReference type="InterPro" id="IPR045800">
    <property type="entry name" value="HMBD"/>
</dbReference>
<dbReference type="EMBL" id="FOZP01000003">
    <property type="protein sequence ID" value="SFS45892.1"/>
    <property type="molecule type" value="Genomic_DNA"/>
</dbReference>
<evidence type="ECO:0000313" key="3">
    <source>
        <dbReference type="EMBL" id="SFS45892.1"/>
    </source>
</evidence>
<feature type="chain" id="PRO_5011636498" description="Heavy metal binding domain-containing protein" evidence="1">
    <location>
        <begin position="24"/>
        <end position="121"/>
    </location>
</feature>
<keyword evidence="4" id="KW-1185">Reference proteome</keyword>
<accession>A0A1I6Q0E8</accession>
<organism evidence="3 4">
    <name type="scientific">Lutibacter maritimus</name>
    <dbReference type="NCBI Taxonomy" id="593133"/>
    <lineage>
        <taxon>Bacteria</taxon>
        <taxon>Pseudomonadati</taxon>
        <taxon>Bacteroidota</taxon>
        <taxon>Flavobacteriia</taxon>
        <taxon>Flavobacteriales</taxon>
        <taxon>Flavobacteriaceae</taxon>
        <taxon>Lutibacter</taxon>
    </lineage>
</organism>
<dbReference type="AlphaFoldDB" id="A0A1I6Q0E8"/>
<feature type="domain" description="Heavy metal binding" evidence="2">
    <location>
        <begin position="82"/>
        <end position="106"/>
    </location>
</feature>
<dbReference type="Proteomes" id="UP000199312">
    <property type="component" value="Unassembled WGS sequence"/>
</dbReference>
<dbReference type="GO" id="GO:0046872">
    <property type="term" value="F:metal ion binding"/>
    <property type="evidence" value="ECO:0007669"/>
    <property type="project" value="InterPro"/>
</dbReference>
<proteinExistence type="predicted"/>
<reference evidence="4" key="1">
    <citation type="submission" date="2016-10" db="EMBL/GenBank/DDBJ databases">
        <authorList>
            <person name="Varghese N."/>
            <person name="Submissions S."/>
        </authorList>
    </citation>
    <scope>NUCLEOTIDE SEQUENCE [LARGE SCALE GENOMIC DNA]</scope>
    <source>
        <strain evidence="4">DSM 24450</strain>
    </source>
</reference>
<name>A0A1I6Q0E8_9FLAO</name>
<dbReference type="Pfam" id="PF19335">
    <property type="entry name" value="HMBD"/>
    <property type="match status" value="2"/>
</dbReference>
<sequence>MMNTKNLLAVFVIAILGLSSMNAQEMDHSKMKKDTTKMMDHSKMEMKEMYTCPMHADVKSDKPGDCSKCGMELKKMEMKPSYTCSMHPEVVSDKKGECPKCGMKLVVKKKEMEKKSEHKHH</sequence>
<evidence type="ECO:0000259" key="2">
    <source>
        <dbReference type="Pfam" id="PF19335"/>
    </source>
</evidence>